<dbReference type="RefSeq" id="WP_162452898.1">
    <property type="nucleotide sequence ID" value="NZ_WLZY01000010.1"/>
</dbReference>
<proteinExistence type="predicted"/>
<sequence>MFVTPEPLADRHLAELVHAACQLHQNHGLGLDREVDYAVKLHATCNDVAAAVSLCSFLADDDMIEVQPVVVEPWFLNSKQFRLRLLLNALTSPHSFLGGNVALYEKHRQAAERAVAMLALSLHHGQVITLSSAVAAITLGPDGASKKDYLGYAANTYLISVLHRGLAQLAAEGIVRDVDGSCFTLDQAVLHAVITALRRIP</sequence>
<reference evidence="1 2" key="1">
    <citation type="submission" date="2019-11" db="EMBL/GenBank/DDBJ databases">
        <authorList>
            <person name="Li X.-J."/>
            <person name="Feng X.-M."/>
        </authorList>
    </citation>
    <scope>NUCLEOTIDE SEQUENCE [LARGE SCALE GENOMIC DNA]</scope>
    <source>
        <strain evidence="1 2">XMNu-373</strain>
    </source>
</reference>
<keyword evidence="2" id="KW-1185">Reference proteome</keyword>
<dbReference type="EMBL" id="WLZY01000010">
    <property type="protein sequence ID" value="NDL60195.1"/>
    <property type="molecule type" value="Genomic_DNA"/>
</dbReference>
<gene>
    <name evidence="1" type="ORF">F7O44_24280</name>
</gene>
<protein>
    <submittedName>
        <fullName evidence="1">Uncharacterized protein</fullName>
    </submittedName>
</protein>
<accession>A0A7K3MA54</accession>
<organism evidence="1 2">
    <name type="scientific">Phytoactinopolyspora mesophila</name>
    <dbReference type="NCBI Taxonomy" id="2650750"/>
    <lineage>
        <taxon>Bacteria</taxon>
        <taxon>Bacillati</taxon>
        <taxon>Actinomycetota</taxon>
        <taxon>Actinomycetes</taxon>
        <taxon>Jiangellales</taxon>
        <taxon>Jiangellaceae</taxon>
        <taxon>Phytoactinopolyspora</taxon>
    </lineage>
</organism>
<evidence type="ECO:0000313" key="1">
    <source>
        <dbReference type="EMBL" id="NDL60195.1"/>
    </source>
</evidence>
<dbReference type="Proteomes" id="UP000460435">
    <property type="component" value="Unassembled WGS sequence"/>
</dbReference>
<evidence type="ECO:0000313" key="2">
    <source>
        <dbReference type="Proteomes" id="UP000460435"/>
    </source>
</evidence>
<comment type="caution">
    <text evidence="1">The sequence shown here is derived from an EMBL/GenBank/DDBJ whole genome shotgun (WGS) entry which is preliminary data.</text>
</comment>
<name>A0A7K3MA54_9ACTN</name>
<dbReference type="AlphaFoldDB" id="A0A7K3MA54"/>